<evidence type="ECO:0000256" key="1">
    <source>
        <dbReference type="ARBA" id="ARBA00007847"/>
    </source>
</evidence>
<dbReference type="InterPro" id="IPR015942">
    <property type="entry name" value="Asp/Glu/hydantoin_racemase"/>
</dbReference>
<protein>
    <submittedName>
        <fullName evidence="3">Aspartate racemase</fullName>
    </submittedName>
</protein>
<dbReference type="PANTHER" id="PTHR21198:SF7">
    <property type="entry name" value="ASPARTATE-GLUTAMATE RACEMASE FAMILY"/>
    <property type="match status" value="1"/>
</dbReference>
<accession>A0A1C9HSC0</accession>
<reference evidence="3" key="2">
    <citation type="journal article" date="2016" name="Front. Microbiol.">
        <title>The Regulatory Protein RosR Affects Rhizobium leguminosarum bv. trifolii Protein Profiles, Cell Surface Properties, and Symbiosis with Clover.</title>
        <authorList>
            <person name="Rachwal K."/>
            <person name="Boguszewska A."/>
            <person name="Kopcinska J."/>
            <person name="Karas M."/>
            <person name="Tchorzewski M."/>
            <person name="Janczarek M."/>
        </authorList>
    </citation>
    <scope>NUCLEOTIDE SEQUENCE</scope>
    <source>
        <strain evidence="3">Rt24.2</strain>
    </source>
</reference>
<evidence type="ECO:0000313" key="3">
    <source>
        <dbReference type="EMBL" id="AOO89603.1"/>
    </source>
</evidence>
<comment type="similarity">
    <text evidence="1">Belongs to the aspartate/glutamate racemases family.</text>
</comment>
<dbReference type="AlphaFoldDB" id="A0A1C9HSC0"/>
<organism evidence="3">
    <name type="scientific">Rhizobium leguminosarum bv. trifolii</name>
    <dbReference type="NCBI Taxonomy" id="386"/>
    <lineage>
        <taxon>Bacteria</taxon>
        <taxon>Pseudomonadati</taxon>
        <taxon>Pseudomonadota</taxon>
        <taxon>Alphaproteobacteria</taxon>
        <taxon>Hyphomicrobiales</taxon>
        <taxon>Rhizobiaceae</taxon>
        <taxon>Rhizobium/Agrobacterium group</taxon>
        <taxon>Rhizobium</taxon>
    </lineage>
</organism>
<evidence type="ECO:0000256" key="2">
    <source>
        <dbReference type="ARBA" id="ARBA00023235"/>
    </source>
</evidence>
<dbReference type="InterPro" id="IPR001920">
    <property type="entry name" value="Asp/Glu_race"/>
</dbReference>
<name>A0A1C9HSC0_RHILT</name>
<dbReference type="SUPFAM" id="SSF53681">
    <property type="entry name" value="Aspartate/glutamate racemase"/>
    <property type="match status" value="2"/>
</dbReference>
<sequence length="276" mass="30143">MTQNPITNLKRETNNANTPRRDCGIIFEVQKHGEHEEMETIGLIGGMSFESSAIYYRVVNEMVRDRKGGLASAELILHSVNFEEIVALQKAGDWDMAARRLADVALRLQIAGAGCILICTNTMHLIADKVAEKISVPLIHIIDETAKSLHAAGRKRPLLLATRYTMEHGFYSDRMKSLGIDIMVPDAGDRTTVHDIIFNELCAGKVLDSSRDKLMAVIAHAIDNGADSIILGCTEICLILDPDHLPLPGFDTTAIHARAAVDFALGADETAEEEAA</sequence>
<reference evidence="3" key="1">
    <citation type="journal article" date="2015" name="BMC Genomics">
        <title>Transcriptome profiling of a Rhizobium leguminosarum bv. trifolii rosR mutant reveals the role of the transcriptional regulator RosR in motility, synthesis of cell-surface components, and other cellular processes.</title>
        <authorList>
            <person name="Rachwal K."/>
            <person name="Matczynska E."/>
            <person name="Janczarek M."/>
        </authorList>
    </citation>
    <scope>NUCLEOTIDE SEQUENCE</scope>
    <source>
        <strain evidence="3">Rt24.2</strain>
    </source>
</reference>
<keyword evidence="2" id="KW-0413">Isomerase</keyword>
<dbReference type="GO" id="GO:0047661">
    <property type="term" value="F:amino-acid racemase activity"/>
    <property type="evidence" value="ECO:0007669"/>
    <property type="project" value="InterPro"/>
</dbReference>
<dbReference type="Pfam" id="PF01177">
    <property type="entry name" value="Asp_Glu_race"/>
    <property type="match status" value="1"/>
</dbReference>
<dbReference type="EMBL" id="KX487239">
    <property type="protein sequence ID" value="AOO89603.1"/>
    <property type="molecule type" value="Genomic_DNA"/>
</dbReference>
<dbReference type="Gene3D" id="3.40.50.1860">
    <property type="match status" value="2"/>
</dbReference>
<dbReference type="PANTHER" id="PTHR21198">
    <property type="entry name" value="GLUTAMATE RACEMASE"/>
    <property type="match status" value="1"/>
</dbReference>
<dbReference type="InterPro" id="IPR004380">
    <property type="entry name" value="Asp_race"/>
</dbReference>
<dbReference type="NCBIfam" id="TIGR00035">
    <property type="entry name" value="asp_race"/>
    <property type="match status" value="1"/>
</dbReference>
<proteinExistence type="inferred from homology"/>